<dbReference type="EMBL" id="PSQE01000004">
    <property type="protein sequence ID" value="RHN60394.1"/>
    <property type="molecule type" value="Genomic_DNA"/>
</dbReference>
<accession>A0A396I823</accession>
<proteinExistence type="predicted"/>
<dbReference type="Pfam" id="PF00646">
    <property type="entry name" value="F-box"/>
    <property type="match status" value="1"/>
</dbReference>
<dbReference type="PANTHER" id="PTHR31900">
    <property type="entry name" value="F-BOX/RNI SUPERFAMILY PROTEIN-RELATED"/>
    <property type="match status" value="1"/>
</dbReference>
<dbReference type="InterPro" id="IPR006566">
    <property type="entry name" value="FBD"/>
</dbReference>
<dbReference type="InterPro" id="IPR053781">
    <property type="entry name" value="F-box_AtFBL13-like"/>
</dbReference>
<comment type="caution">
    <text evidence="3">The sequence shown here is derived from an EMBL/GenBank/DDBJ whole genome shotgun (WGS) entry which is preliminary data.</text>
</comment>
<evidence type="ECO:0000256" key="1">
    <source>
        <dbReference type="SAM" id="MobiDB-lite"/>
    </source>
</evidence>
<organism evidence="3">
    <name type="scientific">Medicago truncatula</name>
    <name type="common">Barrel medic</name>
    <name type="synonym">Medicago tribuloides</name>
    <dbReference type="NCBI Taxonomy" id="3880"/>
    <lineage>
        <taxon>Eukaryota</taxon>
        <taxon>Viridiplantae</taxon>
        <taxon>Streptophyta</taxon>
        <taxon>Embryophyta</taxon>
        <taxon>Tracheophyta</taxon>
        <taxon>Spermatophyta</taxon>
        <taxon>Magnoliopsida</taxon>
        <taxon>eudicotyledons</taxon>
        <taxon>Gunneridae</taxon>
        <taxon>Pentapetalae</taxon>
        <taxon>rosids</taxon>
        <taxon>fabids</taxon>
        <taxon>Fabales</taxon>
        <taxon>Fabaceae</taxon>
        <taxon>Papilionoideae</taxon>
        <taxon>50 kb inversion clade</taxon>
        <taxon>NPAAA clade</taxon>
        <taxon>Hologalegina</taxon>
        <taxon>IRL clade</taxon>
        <taxon>Trifolieae</taxon>
        <taxon>Medicago</taxon>
    </lineage>
</organism>
<dbReference type="SUPFAM" id="SSF81383">
    <property type="entry name" value="F-box domain"/>
    <property type="match status" value="1"/>
</dbReference>
<dbReference type="Gramene" id="rna22702">
    <property type="protein sequence ID" value="RHN60394.1"/>
    <property type="gene ID" value="gene22702"/>
</dbReference>
<reference evidence="3" key="1">
    <citation type="journal article" date="2018" name="Nat. Plants">
        <title>Whole-genome landscape of Medicago truncatula symbiotic genes.</title>
        <authorList>
            <person name="Pecrix Y."/>
            <person name="Gamas P."/>
            <person name="Carrere S."/>
        </authorList>
    </citation>
    <scope>NUCLEOTIDE SEQUENCE</scope>
    <source>
        <tissue evidence="3">Leaves</tissue>
    </source>
</reference>
<dbReference type="SUPFAM" id="SSF52047">
    <property type="entry name" value="RNI-like"/>
    <property type="match status" value="1"/>
</dbReference>
<dbReference type="Gene3D" id="1.20.1280.50">
    <property type="match status" value="1"/>
</dbReference>
<dbReference type="AlphaFoldDB" id="A0A396I823"/>
<dbReference type="InterPro" id="IPR036047">
    <property type="entry name" value="F-box-like_dom_sf"/>
</dbReference>
<evidence type="ECO:0000313" key="3">
    <source>
        <dbReference type="EMBL" id="RHN60394.1"/>
    </source>
</evidence>
<feature type="domain" description="F-box" evidence="2">
    <location>
        <begin position="20"/>
        <end position="69"/>
    </location>
</feature>
<dbReference type="Proteomes" id="UP000265566">
    <property type="component" value="Chromosome 4"/>
</dbReference>
<feature type="region of interest" description="Disordered" evidence="1">
    <location>
        <begin position="1"/>
        <end position="22"/>
    </location>
</feature>
<sequence>MAPELTSKRQKEEANTGGATDRLSTLPEPLLCHILSFLPTRTSIATLPLVSRRWNNLWKHLDAFHFDSNTDSDSNPNRELRKIFKRFAFFVNAVLSLRKSREIRKFHLSCSISDVFKFSGDCVDMWLRAAIGPHLQELSLEIDNSRGAQLLLLPNSFFHSTNLVSLSLIGSIHVMIQHSSVHFPSLKMLKIDPGIVELDIDIVEFEADIVDSLLEFLSGCPVLETLDTYFDPGFLTKVPVPPSSKRLKFTDRKFSWTCLEIDSDWFDVMNGGSGSGSITKATLGIIGNLQSMEEAYLDVFSLRESEFVDPMLSLLRKRNHDLHLLLRHSTSKAWPLCTPILNYPEFRNLNHLKFILPCFNSNLLLGVLEKCHMLQVLLIQSCKEEEPSPFGTWEPKSTIVPKCLESNLTYIHIEGYQGFEEDLAFAEYILRNGLVLHTMLIFFDTSMDLTNKYRSLKRLTDIPRGSVTCQLKFDSTVSP</sequence>
<dbReference type="InterPro" id="IPR050232">
    <property type="entry name" value="FBL13/AtMIF1-like"/>
</dbReference>
<evidence type="ECO:0000259" key="2">
    <source>
        <dbReference type="PROSITE" id="PS50181"/>
    </source>
</evidence>
<feature type="compositionally biased region" description="Basic and acidic residues" evidence="1">
    <location>
        <begin position="1"/>
        <end position="14"/>
    </location>
</feature>
<protein>
    <submittedName>
        <fullName evidence="3">Putative F-box domain, FBD domain-containing protein</fullName>
    </submittedName>
</protein>
<dbReference type="Pfam" id="PF08387">
    <property type="entry name" value="FBD"/>
    <property type="match status" value="1"/>
</dbReference>
<gene>
    <name evidence="3" type="ORF">MtrunA17_Chr4g0025351</name>
</gene>
<dbReference type="InterPro" id="IPR001810">
    <property type="entry name" value="F-box_dom"/>
</dbReference>
<dbReference type="SMART" id="SM00256">
    <property type="entry name" value="FBOX"/>
    <property type="match status" value="1"/>
</dbReference>
<dbReference type="SMART" id="SM00579">
    <property type="entry name" value="FBD"/>
    <property type="match status" value="1"/>
</dbReference>
<dbReference type="CDD" id="cd22160">
    <property type="entry name" value="F-box_AtFBL13-like"/>
    <property type="match status" value="1"/>
</dbReference>
<name>A0A396I823_MEDTR</name>
<dbReference type="OrthoDB" id="1375499at2759"/>
<dbReference type="PROSITE" id="PS50181">
    <property type="entry name" value="FBOX"/>
    <property type="match status" value="1"/>
</dbReference>
<dbReference type="PANTHER" id="PTHR31900:SF34">
    <property type="entry name" value="EMB|CAB62440.1-RELATED"/>
    <property type="match status" value="1"/>
</dbReference>